<dbReference type="PANTHER" id="PTHR33470:SF29">
    <property type="entry name" value="POLLEN OLE E 1 ALLERGEN AND EXTENSIN FAMILY PROTEIN"/>
    <property type="match status" value="1"/>
</dbReference>
<feature type="signal peptide" evidence="2">
    <location>
        <begin position="1"/>
        <end position="25"/>
    </location>
</feature>
<evidence type="ECO:0008006" key="5">
    <source>
        <dbReference type="Google" id="ProtNLM"/>
    </source>
</evidence>
<evidence type="ECO:0000313" key="4">
    <source>
        <dbReference type="Proteomes" id="UP000236630"/>
    </source>
</evidence>
<evidence type="ECO:0000256" key="2">
    <source>
        <dbReference type="SAM" id="SignalP"/>
    </source>
</evidence>
<reference evidence="3 4" key="1">
    <citation type="journal article" date="2017" name="Front. Genet.">
        <title>Draft sequencing of the heterozygous diploid genome of Satsuma (Citrus unshiu Marc.) using a hybrid assembly approach.</title>
        <authorList>
            <person name="Shimizu T."/>
            <person name="Tanizawa Y."/>
            <person name="Mochizuki T."/>
            <person name="Nagasaki H."/>
            <person name="Yoshioka T."/>
            <person name="Toyoda A."/>
            <person name="Fujiyama A."/>
            <person name="Kaminuma E."/>
            <person name="Nakamura Y."/>
        </authorList>
    </citation>
    <scope>NUCLEOTIDE SEQUENCE [LARGE SCALE GENOMIC DNA]</scope>
    <source>
        <strain evidence="4">cv. Miyagawa wase</strain>
    </source>
</reference>
<keyword evidence="1 2" id="KW-0732">Signal</keyword>
<dbReference type="EMBL" id="BDQV01000049">
    <property type="protein sequence ID" value="GAY48989.1"/>
    <property type="molecule type" value="Genomic_DNA"/>
</dbReference>
<sequence length="179" mass="19684">MATMLSIALMLSAAFFMGCTNLAVANYGDASAGVIHVGGQVLCQNCFKSYKEWVNGSNPLKGVTVSLTCMDDRSRAMCYKSDETDEQGQFYMTVDRIINGKELKAKLCSVRLVSSTHADCSIATNFAGGKTGVKLMRSPTSMFRDIIKYRVGPFYYTTPMCEKPDTNDSQSDEDQGSYY</sequence>
<dbReference type="Pfam" id="PF01190">
    <property type="entry name" value="Pollen_Ole_e_1"/>
    <property type="match status" value="1"/>
</dbReference>
<name>A0A2H5P9E7_CITUN</name>
<organism evidence="3 4">
    <name type="scientific">Citrus unshiu</name>
    <name type="common">Satsuma mandarin</name>
    <name type="synonym">Citrus nobilis var. unshiu</name>
    <dbReference type="NCBI Taxonomy" id="55188"/>
    <lineage>
        <taxon>Eukaryota</taxon>
        <taxon>Viridiplantae</taxon>
        <taxon>Streptophyta</taxon>
        <taxon>Embryophyta</taxon>
        <taxon>Tracheophyta</taxon>
        <taxon>Spermatophyta</taxon>
        <taxon>Magnoliopsida</taxon>
        <taxon>eudicotyledons</taxon>
        <taxon>Gunneridae</taxon>
        <taxon>Pentapetalae</taxon>
        <taxon>rosids</taxon>
        <taxon>malvids</taxon>
        <taxon>Sapindales</taxon>
        <taxon>Rutaceae</taxon>
        <taxon>Aurantioideae</taxon>
        <taxon>Citrus</taxon>
    </lineage>
</organism>
<dbReference type="Proteomes" id="UP000236630">
    <property type="component" value="Unassembled WGS sequence"/>
</dbReference>
<protein>
    <recommendedName>
        <fullName evidence="5">Pollen Ole e 1 allergen and extensin family protein</fullName>
    </recommendedName>
</protein>
<evidence type="ECO:0000313" key="3">
    <source>
        <dbReference type="EMBL" id="GAY48989.1"/>
    </source>
</evidence>
<dbReference type="PANTHER" id="PTHR33470">
    <property type="entry name" value="OS01G0164075 PROTEIN"/>
    <property type="match status" value="1"/>
</dbReference>
<feature type="chain" id="PRO_5014148225" description="Pollen Ole e 1 allergen and extensin family protein" evidence="2">
    <location>
        <begin position="26"/>
        <end position="179"/>
    </location>
</feature>
<evidence type="ECO:0000256" key="1">
    <source>
        <dbReference type="ARBA" id="ARBA00022729"/>
    </source>
</evidence>
<dbReference type="GO" id="GO:0071944">
    <property type="term" value="C:cell periphery"/>
    <property type="evidence" value="ECO:0007669"/>
    <property type="project" value="TreeGrafter"/>
</dbReference>
<proteinExistence type="predicted"/>
<keyword evidence="4" id="KW-1185">Reference proteome</keyword>
<dbReference type="AlphaFoldDB" id="A0A2H5P9E7"/>
<comment type="caution">
    <text evidence="3">The sequence shown here is derived from an EMBL/GenBank/DDBJ whole genome shotgun (WGS) entry which is preliminary data.</text>
</comment>
<gene>
    <name evidence="3" type="ORF">CUMW_115820</name>
</gene>
<accession>A0A2H5P9E7</accession>
<dbReference type="STRING" id="55188.A0A2H5P9E7"/>